<accession>A0AAF0IM43</accession>
<dbReference type="EMBL" id="CP120629">
    <property type="protein sequence ID" value="WEW59414.1"/>
    <property type="molecule type" value="Genomic_DNA"/>
</dbReference>
<evidence type="ECO:0000259" key="1">
    <source>
        <dbReference type="Pfam" id="PF01636"/>
    </source>
</evidence>
<proteinExistence type="predicted"/>
<dbReference type="Pfam" id="PF01636">
    <property type="entry name" value="APH"/>
    <property type="match status" value="1"/>
</dbReference>
<evidence type="ECO:0000313" key="2">
    <source>
        <dbReference type="EMBL" id="WEW59414.1"/>
    </source>
</evidence>
<protein>
    <recommendedName>
        <fullName evidence="1">Aminoglycoside phosphotransferase domain-containing protein</fullName>
    </recommendedName>
</protein>
<feature type="domain" description="Aminoglycoside phosphotransferase" evidence="1">
    <location>
        <begin position="67"/>
        <end position="333"/>
    </location>
</feature>
<keyword evidence="3" id="KW-1185">Reference proteome</keyword>
<organism evidence="2 3">
    <name type="scientific">Emydomyces testavorans</name>
    <dbReference type="NCBI Taxonomy" id="2070801"/>
    <lineage>
        <taxon>Eukaryota</taxon>
        <taxon>Fungi</taxon>
        <taxon>Dikarya</taxon>
        <taxon>Ascomycota</taxon>
        <taxon>Pezizomycotina</taxon>
        <taxon>Eurotiomycetes</taxon>
        <taxon>Eurotiomycetidae</taxon>
        <taxon>Onygenales</taxon>
        <taxon>Nannizziopsiaceae</taxon>
        <taxon>Emydomyces</taxon>
    </lineage>
</organism>
<dbReference type="Proteomes" id="UP001219355">
    <property type="component" value="Chromosome 3"/>
</dbReference>
<gene>
    <name evidence="2" type="ORF">PRK78_004886</name>
</gene>
<dbReference type="SUPFAM" id="SSF56112">
    <property type="entry name" value="Protein kinase-like (PK-like)"/>
    <property type="match status" value="1"/>
</dbReference>
<dbReference type="PANTHER" id="PTHR21310">
    <property type="entry name" value="AMINOGLYCOSIDE PHOSPHOTRANSFERASE-RELATED-RELATED"/>
    <property type="match status" value="1"/>
</dbReference>
<reference evidence="2" key="1">
    <citation type="submission" date="2023-03" db="EMBL/GenBank/DDBJ databases">
        <title>Emydomyces testavorans Genome Sequence.</title>
        <authorList>
            <person name="Hoyer L."/>
        </authorList>
    </citation>
    <scope>NUCLEOTIDE SEQUENCE</scope>
    <source>
        <strain evidence="2">16-2883</strain>
    </source>
</reference>
<name>A0AAF0IM43_9EURO</name>
<dbReference type="InterPro" id="IPR011009">
    <property type="entry name" value="Kinase-like_dom_sf"/>
</dbReference>
<sequence length="449" mass="52175">MDWDHLAEEKSQHLFVRWLQLLSRESPALPLKLASQHYSASRPVEASDFVTGSYNICSVVTFEDGFRVIVRFPILGRSRFRTEKSRDEIAIMQFLRRQTKLPVPVVLGGGRWGLGPYIVTTFLEGKPLSKRLQDSTRELCKSDPDALNNVQKAYYAMSRILLELAKPTFSTIGTLQLESGIWRVSKRPLTLNMNELVRVGNLPPRIFTDKTFPTASEYFQELATQQLLHLQYQRNDAIDDVDDCRKKYIARCLFRKIAQGIDTIPGPFHLYCDDLRPSNVLVSEADFMISGVIDWEFTYVAPAEFTFTAPWWLLFESPEAWESDLNAFLDRYLPRLHIFLKVLRDCEDRQIRKGSMDESQRLSDQMALSVENGLFWFCLAARKSFMFDDIYWSFLDEKHFGPLHCLDERLSLLSQQEQIELDDFVQKKMQQVAEKRLGQHLTFDEIVDL</sequence>
<evidence type="ECO:0000313" key="3">
    <source>
        <dbReference type="Proteomes" id="UP001219355"/>
    </source>
</evidence>
<dbReference type="AlphaFoldDB" id="A0AAF0IM43"/>
<dbReference type="PANTHER" id="PTHR21310:SF37">
    <property type="entry name" value="AMINOGLYCOSIDE PHOSPHOTRANSFERASE DOMAIN-CONTAINING PROTEIN"/>
    <property type="match status" value="1"/>
</dbReference>
<dbReference type="InterPro" id="IPR051678">
    <property type="entry name" value="AGP_Transferase"/>
</dbReference>
<dbReference type="InterPro" id="IPR002575">
    <property type="entry name" value="Aminoglycoside_PTrfase"/>
</dbReference>